<dbReference type="Pfam" id="PF00096">
    <property type="entry name" value="zf-C2H2"/>
    <property type="match status" value="1"/>
</dbReference>
<evidence type="ECO:0000256" key="6">
    <source>
        <dbReference type="ARBA" id="ARBA00023125"/>
    </source>
</evidence>
<feature type="region of interest" description="Disordered" evidence="9">
    <location>
        <begin position="104"/>
        <end position="159"/>
    </location>
</feature>
<evidence type="ECO:0000256" key="1">
    <source>
        <dbReference type="ARBA" id="ARBA00004123"/>
    </source>
</evidence>
<dbReference type="EMBL" id="JBEHCU010009589">
    <property type="protein sequence ID" value="KAL1379622.1"/>
    <property type="molecule type" value="Genomic_DNA"/>
</dbReference>
<dbReference type="GO" id="GO:0003677">
    <property type="term" value="F:DNA binding"/>
    <property type="evidence" value="ECO:0007669"/>
    <property type="project" value="UniProtKB-KW"/>
</dbReference>
<dbReference type="SMART" id="SM00355">
    <property type="entry name" value="ZnF_C2H2"/>
    <property type="match status" value="2"/>
</dbReference>
<evidence type="ECO:0000256" key="7">
    <source>
        <dbReference type="ARBA" id="ARBA00023242"/>
    </source>
</evidence>
<dbReference type="AlphaFoldDB" id="A0ABD1CU90"/>
<dbReference type="InterPro" id="IPR013087">
    <property type="entry name" value="Znf_C2H2_type"/>
</dbReference>
<feature type="region of interest" description="Disordered" evidence="9">
    <location>
        <begin position="1"/>
        <end position="67"/>
    </location>
</feature>
<keyword evidence="2" id="KW-0479">Metal-binding</keyword>
<evidence type="ECO:0000256" key="2">
    <source>
        <dbReference type="ARBA" id="ARBA00022723"/>
    </source>
</evidence>
<evidence type="ECO:0000313" key="11">
    <source>
        <dbReference type="EMBL" id="KAL1379622.1"/>
    </source>
</evidence>
<dbReference type="Gene3D" id="3.30.160.60">
    <property type="entry name" value="Classic Zinc Finger"/>
    <property type="match status" value="1"/>
</dbReference>
<dbReference type="GO" id="GO:0008270">
    <property type="term" value="F:zinc ion binding"/>
    <property type="evidence" value="ECO:0007669"/>
    <property type="project" value="UniProtKB-KW"/>
</dbReference>
<keyword evidence="12" id="KW-1185">Reference proteome</keyword>
<evidence type="ECO:0000256" key="9">
    <source>
        <dbReference type="SAM" id="MobiDB-lite"/>
    </source>
</evidence>
<organism evidence="11 12">
    <name type="scientific">Culex pipiens pipiens</name>
    <name type="common">Northern house mosquito</name>
    <dbReference type="NCBI Taxonomy" id="38569"/>
    <lineage>
        <taxon>Eukaryota</taxon>
        <taxon>Metazoa</taxon>
        <taxon>Ecdysozoa</taxon>
        <taxon>Arthropoda</taxon>
        <taxon>Hexapoda</taxon>
        <taxon>Insecta</taxon>
        <taxon>Pterygota</taxon>
        <taxon>Neoptera</taxon>
        <taxon>Endopterygota</taxon>
        <taxon>Diptera</taxon>
        <taxon>Nematocera</taxon>
        <taxon>Culicoidea</taxon>
        <taxon>Culicidae</taxon>
        <taxon>Culicinae</taxon>
        <taxon>Culicini</taxon>
        <taxon>Culex</taxon>
        <taxon>Culex</taxon>
    </lineage>
</organism>
<proteinExistence type="predicted"/>
<dbReference type="SUPFAM" id="SSF57667">
    <property type="entry name" value="beta-beta-alpha zinc fingers"/>
    <property type="match status" value="1"/>
</dbReference>
<feature type="domain" description="C2H2-type" evidence="10">
    <location>
        <begin position="175"/>
        <end position="197"/>
    </location>
</feature>
<evidence type="ECO:0000256" key="5">
    <source>
        <dbReference type="ARBA" id="ARBA00022833"/>
    </source>
</evidence>
<comment type="caution">
    <text evidence="11">The sequence shown here is derived from an EMBL/GenBank/DDBJ whole genome shotgun (WGS) entry which is preliminary data.</text>
</comment>
<keyword evidence="3" id="KW-0677">Repeat</keyword>
<feature type="compositionally biased region" description="Polar residues" evidence="9">
    <location>
        <begin position="1"/>
        <end position="12"/>
    </location>
</feature>
<dbReference type="PROSITE" id="PS50157">
    <property type="entry name" value="ZINC_FINGER_C2H2_2"/>
    <property type="match status" value="1"/>
</dbReference>
<dbReference type="InterPro" id="IPR036236">
    <property type="entry name" value="Znf_C2H2_sf"/>
</dbReference>
<feature type="compositionally biased region" description="Polar residues" evidence="9">
    <location>
        <begin position="104"/>
        <end position="117"/>
    </location>
</feature>
<keyword evidence="5" id="KW-0862">Zinc</keyword>
<dbReference type="GO" id="GO:0005634">
    <property type="term" value="C:nucleus"/>
    <property type="evidence" value="ECO:0007669"/>
    <property type="project" value="UniProtKB-SubCell"/>
</dbReference>
<comment type="subcellular location">
    <subcellularLocation>
        <location evidence="1">Nucleus</location>
    </subcellularLocation>
</comment>
<evidence type="ECO:0000256" key="4">
    <source>
        <dbReference type="ARBA" id="ARBA00022771"/>
    </source>
</evidence>
<keyword evidence="4 8" id="KW-0863">Zinc-finger</keyword>
<name>A0ABD1CU90_CULPP</name>
<dbReference type="FunFam" id="3.30.160.60:FF:000045">
    <property type="entry name" value="ZFP69 zinc finger protein B"/>
    <property type="match status" value="1"/>
</dbReference>
<evidence type="ECO:0000259" key="10">
    <source>
        <dbReference type="PROSITE" id="PS50157"/>
    </source>
</evidence>
<feature type="compositionally biased region" description="Acidic residues" evidence="9">
    <location>
        <begin position="33"/>
        <end position="43"/>
    </location>
</feature>
<evidence type="ECO:0000256" key="3">
    <source>
        <dbReference type="ARBA" id="ARBA00022737"/>
    </source>
</evidence>
<reference evidence="11 12" key="1">
    <citation type="submission" date="2024-05" db="EMBL/GenBank/DDBJ databases">
        <title>Culex pipiens pipiens assembly and annotation.</title>
        <authorList>
            <person name="Alout H."/>
            <person name="Durand T."/>
        </authorList>
    </citation>
    <scope>NUCLEOTIDE SEQUENCE [LARGE SCALE GENOMIC DNA]</scope>
    <source>
        <strain evidence="11">HA-2024</strain>
        <tissue evidence="11">Whole body</tissue>
    </source>
</reference>
<keyword evidence="6" id="KW-0238">DNA-binding</keyword>
<dbReference type="Proteomes" id="UP001562425">
    <property type="component" value="Unassembled WGS sequence"/>
</dbReference>
<keyword evidence="7" id="KW-0539">Nucleus</keyword>
<sequence length="228" mass="25636">MTQTQLPPQQQHRPGVSKRVPINQTIESIEILDSSEEDDEEETTTAPESSEPEEPPTGGSLPKLPGNTESIQCPYCCRIFRSSQAVLEHAQNCADASLFRQISKQKPPQRSQGQSLLKGNFPATIATRRRSPEPPASSSSKTSKKNRSMPSSATKRSERLSIEILPSAFNITNLLQCPECKKSFRTVEHLEQHQRIHQAPVVCEFCQKKFYETPPPKHVCQEKKRSMQ</sequence>
<evidence type="ECO:0000313" key="12">
    <source>
        <dbReference type="Proteomes" id="UP001562425"/>
    </source>
</evidence>
<protein>
    <recommendedName>
        <fullName evidence="10">C2H2-type domain-containing protein</fullName>
    </recommendedName>
</protein>
<gene>
    <name evidence="11" type="ORF">pipiens_001440</name>
</gene>
<dbReference type="PROSITE" id="PS00028">
    <property type="entry name" value="ZINC_FINGER_C2H2_1"/>
    <property type="match status" value="1"/>
</dbReference>
<evidence type="ECO:0000256" key="8">
    <source>
        <dbReference type="PROSITE-ProRule" id="PRU00042"/>
    </source>
</evidence>
<accession>A0ABD1CU90</accession>